<evidence type="ECO:0000313" key="2">
    <source>
        <dbReference type="Proteomes" id="UP000268093"/>
    </source>
</evidence>
<evidence type="ECO:0000313" key="1">
    <source>
        <dbReference type="EMBL" id="RUP47660.1"/>
    </source>
</evidence>
<protein>
    <submittedName>
        <fullName evidence="1">Uncharacterized protein</fullName>
    </submittedName>
</protein>
<organism evidence="1 2">
    <name type="scientific">Jimgerdemannia flammicorona</name>
    <dbReference type="NCBI Taxonomy" id="994334"/>
    <lineage>
        <taxon>Eukaryota</taxon>
        <taxon>Fungi</taxon>
        <taxon>Fungi incertae sedis</taxon>
        <taxon>Mucoromycota</taxon>
        <taxon>Mucoromycotina</taxon>
        <taxon>Endogonomycetes</taxon>
        <taxon>Endogonales</taxon>
        <taxon>Endogonaceae</taxon>
        <taxon>Jimgerdemannia</taxon>
    </lineage>
</organism>
<accession>A0A433D9W5</accession>
<name>A0A433D9W5_9FUNG</name>
<reference evidence="1 2" key="1">
    <citation type="journal article" date="2018" name="New Phytol.">
        <title>Phylogenomics of Endogonaceae and evolution of mycorrhizas within Mucoromycota.</title>
        <authorList>
            <person name="Chang Y."/>
            <person name="Desiro A."/>
            <person name="Na H."/>
            <person name="Sandor L."/>
            <person name="Lipzen A."/>
            <person name="Clum A."/>
            <person name="Barry K."/>
            <person name="Grigoriev I.V."/>
            <person name="Martin F.M."/>
            <person name="Stajich J.E."/>
            <person name="Smith M.E."/>
            <person name="Bonito G."/>
            <person name="Spatafora J.W."/>
        </authorList>
    </citation>
    <scope>NUCLEOTIDE SEQUENCE [LARGE SCALE GENOMIC DNA]</scope>
    <source>
        <strain evidence="1 2">GMNB39</strain>
    </source>
</reference>
<proteinExistence type="predicted"/>
<keyword evidence="2" id="KW-1185">Reference proteome</keyword>
<comment type="caution">
    <text evidence="1">The sequence shown here is derived from an EMBL/GenBank/DDBJ whole genome shotgun (WGS) entry which is preliminary data.</text>
</comment>
<sequence length="64" mass="7346">MVVSLGAFLGGAAGFYLLEVYKMKAKVNNHSEHQSLYHTWLESEQRLAMLLERKKDLEKHRDGA</sequence>
<dbReference type="EMBL" id="RBNI01004255">
    <property type="protein sequence ID" value="RUP47660.1"/>
    <property type="molecule type" value="Genomic_DNA"/>
</dbReference>
<dbReference type="Proteomes" id="UP000268093">
    <property type="component" value="Unassembled WGS sequence"/>
</dbReference>
<dbReference type="AlphaFoldDB" id="A0A433D9W5"/>
<gene>
    <name evidence="1" type="ORF">BC936DRAFT_145476</name>
</gene>